<sequence>MTSRRETELAARTRVVLDAAAGHVFGTEPGRLAAELYDVLVRTTDDAGRARVAAALARCWAYGGHADRAASFADEALAHAEQAGDPELIAECLDAVLAAHWGPDELMLREVTAALLDEVSAHVLDPEARLRGHLWSLQVGWETLRVPVIQRQLRALELLAAESPRARFFAASRRWMYDHVRGVDASELIEVAEGAATEAGLADAWMVTGSMRGYTALHAGEVEAVAEVAELMERFARSEGVVEVASEAASIWALLGHHDRARVLLEQLGPEVLESLPRDVNYLLNLHCVLEAALAVGDEQIVGTAARLLTPYENRAVLNAGAVYFHGVTDDSLARAAAFTGDHARADQLRARALATYRRLDATWWQNRLQSASDPTTPASTETVVHFRPVGDGLWLIGSEARPLRALRGFEYLHRLLAQPGRAVSAIDLVTDGTATVIQPDTGPQLDRQAATAYRQRLSDLAAELAEAADWGDLARVESLTAEREALLAELTSAVGLAGRPRATGSTAERARVAATKAIATAIARIESLDPPLATHLRDAIRTGTTCSYRPRPSDHLIWQLSG</sequence>
<dbReference type="Proteomes" id="UP000295060">
    <property type="component" value="Unassembled WGS sequence"/>
</dbReference>
<keyword evidence="2" id="KW-1185">Reference proteome</keyword>
<protein>
    <submittedName>
        <fullName evidence="1">Uncharacterized protein</fullName>
    </submittedName>
</protein>
<comment type="caution">
    <text evidence="1">The sequence shown here is derived from an EMBL/GenBank/DDBJ whole genome shotgun (WGS) entry which is preliminary data.</text>
</comment>
<reference evidence="1 2" key="1">
    <citation type="submission" date="2019-03" db="EMBL/GenBank/DDBJ databases">
        <title>Genomic Encyclopedia of Type Strains, Phase III (KMG-III): the genomes of soil and plant-associated and newly described type strains.</title>
        <authorList>
            <person name="Whitman W."/>
        </authorList>
    </citation>
    <scope>NUCLEOTIDE SEQUENCE [LARGE SCALE GENOMIC DNA]</scope>
    <source>
        <strain evidence="1 2">VKMAc-2574</strain>
    </source>
</reference>
<accession>A0ABY2FKA7</accession>
<dbReference type="EMBL" id="SODU01000001">
    <property type="protein sequence ID" value="TDW93368.1"/>
    <property type="molecule type" value="Genomic_DNA"/>
</dbReference>
<organism evidence="1 2">
    <name type="scientific">Kribbella pratensis</name>
    <dbReference type="NCBI Taxonomy" id="2512112"/>
    <lineage>
        <taxon>Bacteria</taxon>
        <taxon>Bacillati</taxon>
        <taxon>Actinomycetota</taxon>
        <taxon>Actinomycetes</taxon>
        <taxon>Propionibacteriales</taxon>
        <taxon>Kribbellaceae</taxon>
        <taxon>Kribbella</taxon>
    </lineage>
</organism>
<proteinExistence type="predicted"/>
<evidence type="ECO:0000313" key="2">
    <source>
        <dbReference type="Proteomes" id="UP000295060"/>
    </source>
</evidence>
<evidence type="ECO:0000313" key="1">
    <source>
        <dbReference type="EMBL" id="TDW93368.1"/>
    </source>
</evidence>
<dbReference type="RefSeq" id="WP_134126413.1">
    <property type="nucleotide sequence ID" value="NZ_SODU01000001.1"/>
</dbReference>
<gene>
    <name evidence="1" type="ORF">EV137_0643</name>
</gene>
<name>A0ABY2FKA7_9ACTN</name>